<feature type="chain" id="PRO_5032517426" evidence="2">
    <location>
        <begin position="20"/>
        <end position="480"/>
    </location>
</feature>
<proteinExistence type="predicted"/>
<evidence type="ECO:0000256" key="2">
    <source>
        <dbReference type="SAM" id="SignalP"/>
    </source>
</evidence>
<feature type="region of interest" description="Disordered" evidence="1">
    <location>
        <begin position="192"/>
        <end position="214"/>
    </location>
</feature>
<feature type="signal peptide" evidence="2">
    <location>
        <begin position="1"/>
        <end position="19"/>
    </location>
</feature>
<evidence type="ECO:0000313" key="4">
    <source>
        <dbReference type="Proteomes" id="UP000501812"/>
    </source>
</evidence>
<name>A0A858RDR8_9BACT</name>
<dbReference type="KEGG" id="luo:HHL09_00485"/>
<evidence type="ECO:0000313" key="3">
    <source>
        <dbReference type="EMBL" id="QJE94323.1"/>
    </source>
</evidence>
<dbReference type="AlphaFoldDB" id="A0A858RDR8"/>
<evidence type="ECO:0000256" key="1">
    <source>
        <dbReference type="SAM" id="MobiDB-lite"/>
    </source>
</evidence>
<protein>
    <submittedName>
        <fullName evidence="3">Uncharacterized protein</fullName>
    </submittedName>
</protein>
<keyword evidence="2" id="KW-0732">Signal</keyword>
<feature type="compositionally biased region" description="Basic and acidic residues" evidence="1">
    <location>
        <begin position="197"/>
        <end position="213"/>
    </location>
</feature>
<gene>
    <name evidence="3" type="ORF">HHL09_00485</name>
</gene>
<sequence>MKAISPLVLLLAGASLCPAQEENPFLNQTTAKKAPPADAGESFLSLEEHILAPADLVDGWMAAHPDEKDAAGLRAAAQGWIADGKATLDFTGLNSGIVGREFATDSVLEQIFPTEFETGNRENEWKFPTSFETHYVGYQIKGDAIRQKDELELRAELRVMKMLPQQPWDKLAAETSLPGDIFTPRFRNFRVQQEAPAEERDSRGRIRPVRRDPQGVGFPARMTHLALRADENLPEPVIKGAEVDLSESEAKPEPAADRPLRLIFFRNDPVEDAPASEAPLPEDYLLTMRLIQVDQRRLSDWLQKRDLGSVTKELNEALEGWNQNGGVEILRTLTGAGRTGTTTMIEDAREIVYPTEYEPCRRTTSEDGKDSRLEFATATSFETRNAGGFITSAIQPDPGGPLLRFEMERIIHSGFTVHHRVQRDGEWVADITMPRFSTNRWQTTLRLKRGDWMFVGSGAAFKENGEIDHDHTVLGFVKVE</sequence>
<organism evidence="3 4">
    <name type="scientific">Luteolibacter luteus</name>
    <dbReference type="NCBI Taxonomy" id="2728835"/>
    <lineage>
        <taxon>Bacteria</taxon>
        <taxon>Pseudomonadati</taxon>
        <taxon>Verrucomicrobiota</taxon>
        <taxon>Verrucomicrobiia</taxon>
        <taxon>Verrucomicrobiales</taxon>
        <taxon>Verrucomicrobiaceae</taxon>
        <taxon>Luteolibacter</taxon>
    </lineage>
</organism>
<dbReference type="RefSeq" id="WP_169452544.1">
    <property type="nucleotide sequence ID" value="NZ_CP051774.1"/>
</dbReference>
<dbReference type="Proteomes" id="UP000501812">
    <property type="component" value="Chromosome"/>
</dbReference>
<accession>A0A858RDR8</accession>
<reference evidence="3 4" key="1">
    <citation type="submission" date="2020-04" db="EMBL/GenBank/DDBJ databases">
        <title>Luteolibacter sp. G-1-1-1 isolated from soil.</title>
        <authorList>
            <person name="Dahal R.H."/>
        </authorList>
    </citation>
    <scope>NUCLEOTIDE SEQUENCE [LARGE SCALE GENOMIC DNA]</scope>
    <source>
        <strain evidence="3 4">G-1-1-1</strain>
    </source>
</reference>
<dbReference type="EMBL" id="CP051774">
    <property type="protein sequence ID" value="QJE94323.1"/>
    <property type="molecule type" value="Genomic_DNA"/>
</dbReference>
<keyword evidence="4" id="KW-1185">Reference proteome</keyword>